<comment type="caution">
    <text evidence="4">The sequence shown here is derived from an EMBL/GenBank/DDBJ whole genome shotgun (WGS) entry which is preliminary data.</text>
</comment>
<dbReference type="InterPro" id="IPR029069">
    <property type="entry name" value="HotDog_dom_sf"/>
</dbReference>
<dbReference type="InterPro" id="IPR039298">
    <property type="entry name" value="ACOT13"/>
</dbReference>
<dbReference type="GO" id="GO:0047617">
    <property type="term" value="F:fatty acyl-CoA hydrolase activity"/>
    <property type="evidence" value="ECO:0007669"/>
    <property type="project" value="InterPro"/>
</dbReference>
<organism evidence="4 5">
    <name type="scientific">Nocardia tenerifensis</name>
    <dbReference type="NCBI Taxonomy" id="228006"/>
    <lineage>
        <taxon>Bacteria</taxon>
        <taxon>Bacillati</taxon>
        <taxon>Actinomycetota</taxon>
        <taxon>Actinomycetes</taxon>
        <taxon>Mycobacteriales</taxon>
        <taxon>Nocardiaceae</taxon>
        <taxon>Nocardia</taxon>
    </lineage>
</organism>
<dbReference type="AlphaFoldDB" id="A0A318K7Z1"/>
<dbReference type="Gene3D" id="3.10.129.10">
    <property type="entry name" value="Hotdog Thioesterase"/>
    <property type="match status" value="1"/>
</dbReference>
<dbReference type="CDD" id="cd03443">
    <property type="entry name" value="PaaI_thioesterase"/>
    <property type="match status" value="1"/>
</dbReference>
<comment type="similarity">
    <text evidence="1">Belongs to the thioesterase PaaI family.</text>
</comment>
<dbReference type="PANTHER" id="PTHR21660">
    <property type="entry name" value="THIOESTERASE SUPERFAMILY MEMBER-RELATED"/>
    <property type="match status" value="1"/>
</dbReference>
<evidence type="ECO:0000256" key="2">
    <source>
        <dbReference type="ARBA" id="ARBA00022801"/>
    </source>
</evidence>
<dbReference type="PANTHER" id="PTHR21660:SF1">
    <property type="entry name" value="ACYL-COENZYME A THIOESTERASE 13"/>
    <property type="match status" value="1"/>
</dbReference>
<evidence type="ECO:0000259" key="3">
    <source>
        <dbReference type="Pfam" id="PF03061"/>
    </source>
</evidence>
<reference evidence="4 5" key="1">
    <citation type="submission" date="2018-05" db="EMBL/GenBank/DDBJ databases">
        <title>Genomic Encyclopedia of Type Strains, Phase IV (KMG-IV): sequencing the most valuable type-strain genomes for metagenomic binning, comparative biology and taxonomic classification.</title>
        <authorList>
            <person name="Goeker M."/>
        </authorList>
    </citation>
    <scope>NUCLEOTIDE SEQUENCE [LARGE SCALE GENOMIC DNA]</scope>
    <source>
        <strain evidence="4 5">DSM 44704</strain>
    </source>
</reference>
<protein>
    <submittedName>
        <fullName evidence="4">Uncharacterized protein (TIGR00369 family)</fullName>
    </submittedName>
</protein>
<proteinExistence type="inferred from homology"/>
<dbReference type="Pfam" id="PF03061">
    <property type="entry name" value="4HBT"/>
    <property type="match status" value="1"/>
</dbReference>
<evidence type="ECO:0000256" key="1">
    <source>
        <dbReference type="ARBA" id="ARBA00008324"/>
    </source>
</evidence>
<evidence type="ECO:0000313" key="4">
    <source>
        <dbReference type="EMBL" id="PXX69225.1"/>
    </source>
</evidence>
<dbReference type="NCBIfam" id="TIGR00369">
    <property type="entry name" value="unchar_dom_1"/>
    <property type="match status" value="1"/>
</dbReference>
<dbReference type="InterPro" id="IPR003736">
    <property type="entry name" value="PAAI_dom"/>
</dbReference>
<evidence type="ECO:0000313" key="5">
    <source>
        <dbReference type="Proteomes" id="UP000247569"/>
    </source>
</evidence>
<feature type="domain" description="Thioesterase" evidence="3">
    <location>
        <begin position="69"/>
        <end position="144"/>
    </location>
</feature>
<keyword evidence="2" id="KW-0378">Hydrolase</keyword>
<accession>A0A318K7Z1</accession>
<dbReference type="OrthoDB" id="9813282at2"/>
<dbReference type="Proteomes" id="UP000247569">
    <property type="component" value="Unassembled WGS sequence"/>
</dbReference>
<dbReference type="SUPFAM" id="SSF54637">
    <property type="entry name" value="Thioesterase/thiol ester dehydrase-isomerase"/>
    <property type="match status" value="1"/>
</dbReference>
<name>A0A318K7Z1_9NOCA</name>
<gene>
    <name evidence="4" type="ORF">DFR70_102913</name>
</gene>
<dbReference type="EMBL" id="QJKF01000002">
    <property type="protein sequence ID" value="PXX69225.1"/>
    <property type="molecule type" value="Genomic_DNA"/>
</dbReference>
<sequence length="158" mass="16991">MSDDAIHGHDQILEHTFAMLRSFPIPPGVELMLPPPSTKTLDMQFEEYVPGRSLTATIAVPQQYANAVGLLQGGFLSAMIDDLFGALSYLTAGGPTTSLDMTTNYLRPVFAGERLRLHTMVRKGGRTAMFLAAEAHNGSDKLVATATCTIQVLPVPTS</sequence>
<dbReference type="RefSeq" id="WP_040737881.1">
    <property type="nucleotide sequence ID" value="NZ_QJKF01000002.1"/>
</dbReference>
<dbReference type="InterPro" id="IPR006683">
    <property type="entry name" value="Thioestr_dom"/>
</dbReference>
<keyword evidence="5" id="KW-1185">Reference proteome</keyword>